<evidence type="ECO:0000256" key="5">
    <source>
        <dbReference type="SAM" id="MobiDB-lite"/>
    </source>
</evidence>
<dbReference type="Proteomes" id="UP000002605">
    <property type="component" value="Chromosome 1"/>
</dbReference>
<feature type="compositionally biased region" description="Basic residues" evidence="5">
    <location>
        <begin position="113"/>
        <end position="122"/>
    </location>
</feature>
<feature type="region of interest" description="Disordered" evidence="5">
    <location>
        <begin position="397"/>
        <end position="463"/>
    </location>
</feature>
<dbReference type="GeneID" id="8044926"/>
<dbReference type="VEuPathDB" id="FungiDB:CD36_07330"/>
<keyword evidence="4" id="KW-0539">Nucleus</keyword>
<dbReference type="GO" id="GO:0046982">
    <property type="term" value="F:protein heterodimerization activity"/>
    <property type="evidence" value="ECO:0007669"/>
    <property type="project" value="InterPro"/>
</dbReference>
<dbReference type="EMBL" id="FM992688">
    <property type="protein sequence ID" value="CAX45034.1"/>
    <property type="molecule type" value="Genomic_DNA"/>
</dbReference>
<dbReference type="InterPro" id="IPR009072">
    <property type="entry name" value="Histone-fold"/>
</dbReference>
<dbReference type="KEGG" id="cdu:CD36_07330"/>
<feature type="domain" description="CENP-T/Histone H4 histone fold" evidence="6">
    <location>
        <begin position="639"/>
        <end position="733"/>
    </location>
</feature>
<dbReference type="GO" id="GO:0005634">
    <property type="term" value="C:nucleus"/>
    <property type="evidence" value="ECO:0007669"/>
    <property type="project" value="UniProtKB-SubCell"/>
</dbReference>
<accession>B9W8G3</accession>
<evidence type="ECO:0000259" key="6">
    <source>
        <dbReference type="Pfam" id="PF15511"/>
    </source>
</evidence>
<protein>
    <recommendedName>
        <fullName evidence="6">CENP-T/Histone H4 histone fold domain-containing protein</fullName>
    </recommendedName>
</protein>
<dbReference type="eggNOG" id="ENOG502RIXN">
    <property type="taxonomic scope" value="Eukaryota"/>
</dbReference>
<feature type="region of interest" description="Disordered" evidence="5">
    <location>
        <begin position="65"/>
        <end position="123"/>
    </location>
</feature>
<dbReference type="SUPFAM" id="SSF47113">
    <property type="entry name" value="Histone-fold"/>
    <property type="match status" value="1"/>
</dbReference>
<dbReference type="RefSeq" id="XP_002417383.1">
    <property type="nucleotide sequence ID" value="XM_002417338.1"/>
</dbReference>
<feature type="compositionally biased region" description="Polar residues" evidence="5">
    <location>
        <begin position="1"/>
        <end position="15"/>
    </location>
</feature>
<feature type="compositionally biased region" description="Polar residues" evidence="5">
    <location>
        <begin position="300"/>
        <end position="316"/>
    </location>
</feature>
<organism evidence="8 9">
    <name type="scientific">Candida dubliniensis (strain CD36 / ATCC MYA-646 / CBS 7987 / NCPF 3949 / NRRL Y-17841)</name>
    <name type="common">Yeast</name>
    <dbReference type="NCBI Taxonomy" id="573826"/>
    <lineage>
        <taxon>Eukaryota</taxon>
        <taxon>Fungi</taxon>
        <taxon>Dikarya</taxon>
        <taxon>Ascomycota</taxon>
        <taxon>Saccharomycotina</taxon>
        <taxon>Pichiomycetes</taxon>
        <taxon>Debaryomycetaceae</taxon>
        <taxon>Candida/Lodderomyces clade</taxon>
        <taxon>Candida</taxon>
    </lineage>
</organism>
<dbReference type="CGD" id="CAL0000162843">
    <property type="gene designation" value="Cd36_07330"/>
</dbReference>
<feature type="compositionally biased region" description="Basic and acidic residues" evidence="5">
    <location>
        <begin position="410"/>
        <end position="422"/>
    </location>
</feature>
<feature type="compositionally biased region" description="Polar residues" evidence="5">
    <location>
        <begin position="397"/>
        <end position="409"/>
    </location>
</feature>
<evidence type="ECO:0000313" key="9">
    <source>
        <dbReference type="Proteomes" id="UP000002605"/>
    </source>
</evidence>
<evidence type="ECO:0000256" key="1">
    <source>
        <dbReference type="ARBA" id="ARBA00004123"/>
    </source>
</evidence>
<gene>
    <name evidence="7" type="ordered locus">Cd36_07330</name>
    <name evidence="8" type="ORF">CD36_07330</name>
</gene>
<dbReference type="HOGENOM" id="CLU_392367_0_0_1"/>
<keyword evidence="9" id="KW-1185">Reference proteome</keyword>
<evidence type="ECO:0000313" key="8">
    <source>
        <dbReference type="EMBL" id="CAX45034.1"/>
    </source>
</evidence>
<evidence type="ECO:0000256" key="2">
    <source>
        <dbReference type="ARBA" id="ARBA00004286"/>
    </source>
</evidence>
<dbReference type="Gene3D" id="1.10.20.10">
    <property type="entry name" value="Histone, subunit A"/>
    <property type="match status" value="1"/>
</dbReference>
<dbReference type="Pfam" id="PF15511">
    <property type="entry name" value="CENP-T_C"/>
    <property type="match status" value="1"/>
</dbReference>
<keyword evidence="3" id="KW-0158">Chromosome</keyword>
<feature type="compositionally biased region" description="Polar residues" evidence="5">
    <location>
        <begin position="507"/>
        <end position="535"/>
    </location>
</feature>
<sequence>MNGSVDLNNKSLSQPATPPRSSPNTTIEHSRSLPNSILRGSRRTSIYSIPLPPHGLSEATAFLSQQLQHQTSERGRSRSRHSTQNTPSNHGSMTPKSRRSVTPNSRISLTPIRSRRSSRRRSSIIITKTGEKLYEPNYQGPITIDYLKFFCKTSIQNQDKINQQQLGEPFVDTRDLLTSDQRNDRRIPETDNHMIQENAGILSPIEKNESKSPLQIQEEFSQSLIIPSDNENILGSFDETKQDVNDVLKEQQNHIDEVSQDEKVSPEKPKPLSYLQKILLAKSKKSSLISRKTSDETPTKETVPNLNDPKSYNENDISADDKGKPDTQFEQDNSEIIDKIDHFAIQDNFKISNSIFPDWRNNSESASAAAISNTLSNIENTEEPSKDVFNDLEPAENSQIATTNDSVNDYDSHERGKEDRLPETGSSSSDSNGQQSETVELAKPQSGELNSIETENEGSNEIDWNLQEPDFALMDDEGPSREPTPTDEIEEIRESHESFSQEDDVTPPSTNAQEGGSSSMANDQVTPENSIISNQPLVEEEALDASEKEIIQEEFFVDNDQSASIFEGIDDNIGDEEETTDDNIQESEVERALVNRAHLARIIPQKRKQSPIPSTGVDVTIRDVSYIVKSIQAHNSLSTSLSSRKKFKKPKSLSKEIVKSIQEKSNEFLDTLMDDLKGYAEHRQSQTVDMKDVLLYLQRINFAGKGNSSNETDINRISELAQKFLPLENLIALDNDLCDTVSPQKKRQK</sequence>
<feature type="region of interest" description="Disordered" evidence="5">
    <location>
        <begin position="494"/>
        <end position="535"/>
    </location>
</feature>
<feature type="compositionally biased region" description="Polar residues" evidence="5">
    <location>
        <begin position="22"/>
        <end position="35"/>
    </location>
</feature>
<feature type="region of interest" description="Disordered" evidence="5">
    <location>
        <begin position="287"/>
        <end position="329"/>
    </location>
</feature>
<feature type="region of interest" description="Disordered" evidence="5">
    <location>
        <begin position="1"/>
        <end position="39"/>
    </location>
</feature>
<dbReference type="OrthoDB" id="4077024at2759"/>
<name>B9W8G3_CANDC</name>
<evidence type="ECO:0000256" key="3">
    <source>
        <dbReference type="ARBA" id="ARBA00022454"/>
    </source>
</evidence>
<comment type="subcellular location">
    <subcellularLocation>
        <location evidence="2">Chromosome</location>
    </subcellularLocation>
    <subcellularLocation>
        <location evidence="1">Nucleus</location>
    </subcellularLocation>
</comment>
<dbReference type="AlphaFoldDB" id="B9W8G3"/>
<reference evidence="8 9" key="1">
    <citation type="journal article" date="2009" name="Genome Res.">
        <title>Comparative genomics of the fungal pathogens Candida dubliniensis and Candida albicans.</title>
        <authorList>
            <person name="Jackson A.P."/>
            <person name="Gamble J.A."/>
            <person name="Yeomans T."/>
            <person name="Moran G.P."/>
            <person name="Saunders D."/>
            <person name="Harris D."/>
            <person name="Aslett M."/>
            <person name="Barrell J.F."/>
            <person name="Butler G."/>
            <person name="Citiulo F."/>
            <person name="Coleman D.C."/>
            <person name="de Groot P.W.J."/>
            <person name="Goodwin T.J."/>
            <person name="Quail M.A."/>
            <person name="McQuillan J."/>
            <person name="Munro C.A."/>
            <person name="Pain A."/>
            <person name="Poulter R.T."/>
            <person name="Rajandream M.A."/>
            <person name="Renauld H."/>
            <person name="Spiering M.J."/>
            <person name="Tivey A."/>
            <person name="Gow N.A.R."/>
            <person name="Barrell B."/>
            <person name="Sullivan D.J."/>
            <person name="Berriman M."/>
        </authorList>
    </citation>
    <scope>NUCLEOTIDE SEQUENCE [LARGE SCALE GENOMIC DNA]</scope>
    <source>
        <strain evidence="9">CD36 / ATCC MYA-646 / CBS 7987 / NCPF 3949 / NRRL Y-17841</strain>
    </source>
</reference>
<dbReference type="CDD" id="cd22920">
    <property type="entry name" value="HFD_CENP-T"/>
    <property type="match status" value="1"/>
</dbReference>
<evidence type="ECO:0000313" key="7">
    <source>
        <dbReference type="CGD" id="CAL0000162843"/>
    </source>
</evidence>
<evidence type="ECO:0000256" key="4">
    <source>
        <dbReference type="ARBA" id="ARBA00023242"/>
    </source>
</evidence>
<dbReference type="GO" id="GO:0005694">
    <property type="term" value="C:chromosome"/>
    <property type="evidence" value="ECO:0007669"/>
    <property type="project" value="UniProtKB-SubCell"/>
</dbReference>
<proteinExistence type="predicted"/>
<feature type="compositionally biased region" description="Low complexity" evidence="5">
    <location>
        <begin position="425"/>
        <end position="436"/>
    </location>
</feature>
<dbReference type="InterPro" id="IPR035425">
    <property type="entry name" value="CENP-T/H4_C"/>
</dbReference>
<feature type="compositionally biased region" description="Polar residues" evidence="5">
    <location>
        <begin position="82"/>
        <end position="104"/>
    </location>
</feature>